<dbReference type="Proteomes" id="UP000823989">
    <property type="component" value="Unassembled WGS sequence"/>
</dbReference>
<evidence type="ECO:0000259" key="1">
    <source>
        <dbReference type="Pfam" id="PF13454"/>
    </source>
</evidence>
<reference evidence="2" key="2">
    <citation type="submission" date="2021-04" db="EMBL/GenBank/DDBJ databases">
        <authorList>
            <person name="Gilroy R."/>
        </authorList>
    </citation>
    <scope>NUCLEOTIDE SEQUENCE</scope>
    <source>
        <strain evidence="2">ChiHjej13B12-752</strain>
    </source>
</reference>
<reference evidence="2" key="1">
    <citation type="journal article" date="2021" name="PeerJ">
        <title>Extensive microbial diversity within the chicken gut microbiome revealed by metagenomics and culture.</title>
        <authorList>
            <person name="Gilroy R."/>
            <person name="Ravi A."/>
            <person name="Getino M."/>
            <person name="Pursley I."/>
            <person name="Horton D.L."/>
            <person name="Alikhan N.F."/>
            <person name="Baker D."/>
            <person name="Gharbi K."/>
            <person name="Hall N."/>
            <person name="Watson M."/>
            <person name="Adriaenssens E.M."/>
            <person name="Foster-Nyarko E."/>
            <person name="Jarju S."/>
            <person name="Secka A."/>
            <person name="Antonio M."/>
            <person name="Oren A."/>
            <person name="Chaudhuri R.R."/>
            <person name="La Ragione R."/>
            <person name="Hildebrand F."/>
            <person name="Pallen M.J."/>
        </authorList>
    </citation>
    <scope>NUCLEOTIDE SEQUENCE</scope>
    <source>
        <strain evidence="2">ChiHjej13B12-752</strain>
    </source>
</reference>
<name>A0A9D1QJ65_9STAP</name>
<dbReference type="InterPro" id="IPR036188">
    <property type="entry name" value="FAD/NAD-bd_sf"/>
</dbReference>
<proteinExistence type="predicted"/>
<organism evidence="2 3">
    <name type="scientific">Candidatus Salinicoccus stercoripullorum</name>
    <dbReference type="NCBI Taxonomy" id="2838756"/>
    <lineage>
        <taxon>Bacteria</taxon>
        <taxon>Bacillati</taxon>
        <taxon>Bacillota</taxon>
        <taxon>Bacilli</taxon>
        <taxon>Bacillales</taxon>
        <taxon>Staphylococcaceae</taxon>
        <taxon>Salinicoccus</taxon>
    </lineage>
</organism>
<evidence type="ECO:0000313" key="3">
    <source>
        <dbReference type="Proteomes" id="UP000823989"/>
    </source>
</evidence>
<dbReference type="AlphaFoldDB" id="A0A9D1QJ65"/>
<dbReference type="EMBL" id="DXHR01000025">
    <property type="protein sequence ID" value="HIW13031.1"/>
    <property type="molecule type" value="Genomic_DNA"/>
</dbReference>
<dbReference type="PANTHER" id="PTHR40254:SF1">
    <property type="entry name" value="BLR0577 PROTEIN"/>
    <property type="match status" value="1"/>
</dbReference>
<gene>
    <name evidence="2" type="ORF">H9891_07705</name>
</gene>
<evidence type="ECO:0000313" key="2">
    <source>
        <dbReference type="EMBL" id="HIW13031.1"/>
    </source>
</evidence>
<dbReference type="InterPro" id="IPR052189">
    <property type="entry name" value="L-asp_N-monooxygenase_NS-form"/>
</dbReference>
<comment type="caution">
    <text evidence="2">The sequence shown here is derived from an EMBL/GenBank/DDBJ whole genome shotgun (WGS) entry which is preliminary data.</text>
</comment>
<dbReference type="InterPro" id="IPR038732">
    <property type="entry name" value="HpyO/CreE_NAD-binding"/>
</dbReference>
<dbReference type="PANTHER" id="PTHR40254">
    <property type="entry name" value="BLR0577 PROTEIN"/>
    <property type="match status" value="1"/>
</dbReference>
<dbReference type="Pfam" id="PF13454">
    <property type="entry name" value="NAD_binding_9"/>
    <property type="match status" value="1"/>
</dbReference>
<feature type="domain" description="FAD-dependent urate hydroxylase HpyO/Asp monooxygenase CreE-like FAD/NAD(P)-binding" evidence="1">
    <location>
        <begin position="8"/>
        <end position="152"/>
    </location>
</feature>
<dbReference type="Gene3D" id="3.50.50.60">
    <property type="entry name" value="FAD/NAD(P)-binding domain"/>
    <property type="match status" value="1"/>
</dbReference>
<accession>A0A9D1QJ65</accession>
<dbReference type="SUPFAM" id="SSF51905">
    <property type="entry name" value="FAD/NAD(P)-binding domain"/>
    <property type="match status" value="2"/>
</dbReference>
<protein>
    <submittedName>
        <fullName evidence="2">FAD/NAD(P)-binding protein</fullName>
    </submittedName>
</protein>
<sequence>MVQSVKAAVIGCGVTGVSTVSHIVNDDRYTENIQLDMYDNEILAGKGPAYQRDSGHLLINIPSEEMYLGSDPNDYVYWLKSKGYPVVRYTSREQFGEYTRDKMESFVRYHENVHFIPGMVEDIQFDSETGQFKLKSEGRVKVYDYVFLTMGMLRYSDPYSLEGEERYIQDPYPVEERLDNPAGETGIIGSGLSAIDCVRYLLLENKKDRVFIFSRSGEMPSVRGAHADIELQYFTKETLHSLVENDEIPLPLLKQLFLREMDANGVDPSLLTRRTGDTIRDLKYDMDNPEGVGRLHYLIMALNPIFSEVFQYLSRTDKRKFMDEYHPLIDENHSPMPKEAAEKLVEWADEGRLVIVDGMENVDTGDRFSIWTDEGEHYRVDTLINATGPVKDIEKDMNGLIVALHDHQLIERNEFGGIMVDRTRNVISPNIGTLKGMFALGALTVGADYMSTSVWILIQNTKKIAGYFYERLK</sequence>